<comment type="caution">
    <text evidence="1">The sequence shown here is derived from an EMBL/GenBank/DDBJ whole genome shotgun (WGS) entry which is preliminary data.</text>
</comment>
<dbReference type="EMBL" id="JANHOG010002008">
    <property type="protein sequence ID" value="KAJ3528596.1"/>
    <property type="molecule type" value="Genomic_DNA"/>
</dbReference>
<organism evidence="1 2">
    <name type="scientific">Phlebia brevispora</name>
    <dbReference type="NCBI Taxonomy" id="194682"/>
    <lineage>
        <taxon>Eukaryota</taxon>
        <taxon>Fungi</taxon>
        <taxon>Dikarya</taxon>
        <taxon>Basidiomycota</taxon>
        <taxon>Agaricomycotina</taxon>
        <taxon>Agaricomycetes</taxon>
        <taxon>Polyporales</taxon>
        <taxon>Meruliaceae</taxon>
        <taxon>Phlebia</taxon>
    </lineage>
</organism>
<accession>A0ACC1RZ54</accession>
<reference evidence="1" key="1">
    <citation type="submission" date="2022-07" db="EMBL/GenBank/DDBJ databases">
        <title>Genome Sequence of Phlebia brevispora.</title>
        <authorList>
            <person name="Buettner E."/>
        </authorList>
    </citation>
    <scope>NUCLEOTIDE SEQUENCE</scope>
    <source>
        <strain evidence="1">MPL23</strain>
    </source>
</reference>
<evidence type="ECO:0000313" key="1">
    <source>
        <dbReference type="EMBL" id="KAJ3528596.1"/>
    </source>
</evidence>
<keyword evidence="2" id="KW-1185">Reference proteome</keyword>
<gene>
    <name evidence="1" type="ORF">NM688_g7977</name>
</gene>
<sequence>MTVLLTIAVCLFPEAAALDFVGPMELLSFLTPRVLALKLLPISPPFGFEPAYLSTSKGPLEFYGGLQVLPTKTYDEVTEQFDILLIPGGLGTWPDKCPQTLIDFIRKQAPGAKYILSVCSGSEVLARAGVLDGKRATTNKSAFKRIQEETRDLNITWVPKARWVVDGNVWTSSGVTAGTDMGYAFLDKMVGSQIANGIRGVVEVSIREADDDEFAEFYGLEH</sequence>
<name>A0ACC1RZ54_9APHY</name>
<evidence type="ECO:0000313" key="2">
    <source>
        <dbReference type="Proteomes" id="UP001148662"/>
    </source>
</evidence>
<dbReference type="Proteomes" id="UP001148662">
    <property type="component" value="Unassembled WGS sequence"/>
</dbReference>
<proteinExistence type="predicted"/>
<protein>
    <submittedName>
        <fullName evidence="1">Uncharacterized protein</fullName>
    </submittedName>
</protein>